<dbReference type="STRING" id="84029.CROST_28580"/>
<proteinExistence type="predicted"/>
<dbReference type="EMBL" id="CP096983">
    <property type="protein sequence ID" value="URZ12562.1"/>
    <property type="molecule type" value="Genomic_DNA"/>
</dbReference>
<sequence length="49" mass="5919">MHSNNFDFYDVFYSLGFFTIDQVQEACRWNVINQSEFKEITGQEYKTNN</sequence>
<dbReference type="RefSeq" id="WP_077834841.1">
    <property type="nucleotide sequence ID" value="NZ_CP096983.1"/>
</dbReference>
<reference evidence="1 2" key="1">
    <citation type="submission" date="2022-04" db="EMBL/GenBank/DDBJ databases">
        <title>Genome sequence of C. roseum typestrain.</title>
        <authorList>
            <person name="Poehlein A."/>
            <person name="Schoch T."/>
            <person name="Duerre P."/>
            <person name="Daniel R."/>
        </authorList>
    </citation>
    <scope>NUCLEOTIDE SEQUENCE [LARGE SCALE GENOMIC DNA]</scope>
    <source>
        <strain evidence="1 2">DSM 7320</strain>
    </source>
</reference>
<dbReference type="Pfam" id="PF09693">
    <property type="entry name" value="Phage_XkdX"/>
    <property type="match status" value="1"/>
</dbReference>
<keyword evidence="2" id="KW-1185">Reference proteome</keyword>
<dbReference type="AlphaFoldDB" id="A0A1S8L375"/>
<organism evidence="1 2">
    <name type="scientific">Clostridium felsineum</name>
    <dbReference type="NCBI Taxonomy" id="36839"/>
    <lineage>
        <taxon>Bacteria</taxon>
        <taxon>Bacillati</taxon>
        <taxon>Bacillota</taxon>
        <taxon>Clostridia</taxon>
        <taxon>Eubacteriales</taxon>
        <taxon>Clostridiaceae</taxon>
        <taxon>Clostridium</taxon>
    </lineage>
</organism>
<evidence type="ECO:0000313" key="2">
    <source>
        <dbReference type="Proteomes" id="UP000190951"/>
    </source>
</evidence>
<dbReference type="InterPro" id="IPR010022">
    <property type="entry name" value="XkdX"/>
</dbReference>
<dbReference type="Proteomes" id="UP000190951">
    <property type="component" value="Chromosome"/>
</dbReference>
<dbReference type="KEGG" id="crw:CROST_032850"/>
<accession>A0A1S8L375</accession>
<name>A0A1S8L375_9CLOT</name>
<gene>
    <name evidence="1" type="ORF">CROST_032850</name>
</gene>
<protein>
    <submittedName>
        <fullName evidence="1">Uncharacterized protein</fullName>
    </submittedName>
</protein>
<evidence type="ECO:0000313" key="1">
    <source>
        <dbReference type="EMBL" id="URZ12562.1"/>
    </source>
</evidence>